<evidence type="ECO:0000256" key="7">
    <source>
        <dbReference type="ARBA" id="ARBA00023157"/>
    </source>
</evidence>
<dbReference type="GeneID" id="113121355"/>
<evidence type="ECO:0000256" key="6">
    <source>
        <dbReference type="ARBA" id="ARBA00023136"/>
    </source>
</evidence>
<dbReference type="Pfam" id="PF00047">
    <property type="entry name" value="ig"/>
    <property type="match status" value="1"/>
</dbReference>
<keyword evidence="8" id="KW-0675">Receptor</keyword>
<evidence type="ECO:0000256" key="1">
    <source>
        <dbReference type="ARBA" id="ARBA00004251"/>
    </source>
</evidence>
<feature type="domain" description="Ig-like" evidence="13">
    <location>
        <begin position="208"/>
        <end position="308"/>
    </location>
</feature>
<sequence length="351" mass="39331">MTEVKCAVFLMVLTALWTSTRGEPRVSCAFKESCILPCLFQMGSDVVIHWIQMMDIPVHSYYHSEDQLARQNQRFMKRTSLFKDQISEGNASLQLTGVDFQDQGRYKCYTSTITGNKESFITLHVDAPVNKVNIEQVENRITCSSGGIYPEPELIWSTNPPSTLTLQNNTTVQQTEQQLYNISSLLILSDSVTDLDYICTVSTNRNKRRTTLLKSNSITSSSTEATISCTDSNSPSTSLIWRFNHSQIILTQTRAKDPTVSEEWRKLVKGVSDSGSLTLQGISSDKEGIYTCELIHAGEASARNTFLKVENSQGNTHFVIIGVVGLAVIVAVIILLLWFKRRKAQKNRNNL</sequence>
<dbReference type="Proteomes" id="UP000261640">
    <property type="component" value="Unplaced"/>
</dbReference>
<dbReference type="Pfam" id="PF07686">
    <property type="entry name" value="V-set"/>
    <property type="match status" value="1"/>
</dbReference>
<evidence type="ECO:0000256" key="2">
    <source>
        <dbReference type="ARBA" id="ARBA00022475"/>
    </source>
</evidence>
<reference evidence="14" key="2">
    <citation type="submission" date="2025-09" db="UniProtKB">
        <authorList>
            <consortium name="Ensembl"/>
        </authorList>
    </citation>
    <scope>IDENTIFICATION</scope>
</reference>
<dbReference type="AlphaFoldDB" id="A0A3Q3M320"/>
<evidence type="ECO:0000256" key="12">
    <source>
        <dbReference type="SAM" id="SignalP"/>
    </source>
</evidence>
<dbReference type="CDD" id="cd00096">
    <property type="entry name" value="Ig"/>
    <property type="match status" value="1"/>
</dbReference>
<dbReference type="SUPFAM" id="SSF48726">
    <property type="entry name" value="Immunoglobulin"/>
    <property type="match status" value="3"/>
</dbReference>
<keyword evidence="6 11" id="KW-0472">Membrane</keyword>
<dbReference type="PROSITE" id="PS50835">
    <property type="entry name" value="IG_LIKE"/>
    <property type="match status" value="3"/>
</dbReference>
<organism evidence="14 15">
    <name type="scientific">Mastacembelus armatus</name>
    <name type="common">zig-zag eel</name>
    <dbReference type="NCBI Taxonomy" id="205130"/>
    <lineage>
        <taxon>Eukaryota</taxon>
        <taxon>Metazoa</taxon>
        <taxon>Chordata</taxon>
        <taxon>Craniata</taxon>
        <taxon>Vertebrata</taxon>
        <taxon>Euteleostomi</taxon>
        <taxon>Actinopterygii</taxon>
        <taxon>Neopterygii</taxon>
        <taxon>Teleostei</taxon>
        <taxon>Neoteleostei</taxon>
        <taxon>Acanthomorphata</taxon>
        <taxon>Anabantaria</taxon>
        <taxon>Synbranchiformes</taxon>
        <taxon>Mastacembelidae</taxon>
        <taxon>Mastacembelus</taxon>
    </lineage>
</organism>
<keyword evidence="4 12" id="KW-0732">Signal</keyword>
<dbReference type="InterPro" id="IPR051713">
    <property type="entry name" value="T-cell_Activation_Regulation"/>
</dbReference>
<dbReference type="Ensembl" id="ENSMAMT00000020274.2">
    <property type="protein sequence ID" value="ENSMAMP00000019747.1"/>
    <property type="gene ID" value="ENSMAMG00000013284.2"/>
</dbReference>
<feature type="chain" id="PRO_5018595773" evidence="12">
    <location>
        <begin position="23"/>
        <end position="351"/>
    </location>
</feature>
<evidence type="ECO:0000313" key="15">
    <source>
        <dbReference type="Proteomes" id="UP000261640"/>
    </source>
</evidence>
<protein>
    <submittedName>
        <fullName evidence="14">CD276 antigen-like</fullName>
    </submittedName>
</protein>
<dbReference type="InterPro" id="IPR013783">
    <property type="entry name" value="Ig-like_fold"/>
</dbReference>
<dbReference type="GO" id="GO:0031295">
    <property type="term" value="P:T cell costimulation"/>
    <property type="evidence" value="ECO:0007669"/>
    <property type="project" value="TreeGrafter"/>
</dbReference>
<dbReference type="Pfam" id="PF22705">
    <property type="entry name" value="C2-set_3"/>
    <property type="match status" value="1"/>
</dbReference>
<dbReference type="CDD" id="cd16091">
    <property type="entry name" value="IgV_HHLA2"/>
    <property type="match status" value="1"/>
</dbReference>
<dbReference type="PANTHER" id="PTHR25466">
    <property type="entry name" value="T-LYMPHOCYTE ACTIVATION ANTIGEN"/>
    <property type="match status" value="1"/>
</dbReference>
<dbReference type="CDD" id="cd12087">
    <property type="entry name" value="TM_EGFR-like"/>
    <property type="match status" value="1"/>
</dbReference>
<dbReference type="RefSeq" id="XP_026147509.1">
    <property type="nucleotide sequence ID" value="XM_026291724.1"/>
</dbReference>
<keyword evidence="7" id="KW-1015">Disulfide bond</keyword>
<evidence type="ECO:0000313" key="14">
    <source>
        <dbReference type="Ensembl" id="ENSMAMP00000019747.1"/>
    </source>
</evidence>
<dbReference type="InterPro" id="IPR036179">
    <property type="entry name" value="Ig-like_dom_sf"/>
</dbReference>
<accession>A0A3Q3M320</accession>
<dbReference type="InterPro" id="IPR013151">
    <property type="entry name" value="Immunoglobulin_dom"/>
</dbReference>
<keyword evidence="5 11" id="KW-1133">Transmembrane helix</keyword>
<dbReference type="FunFam" id="2.60.40.10:FF:000142">
    <property type="entry name" value="V-set domain-containing T-cell activation inhibitor 1"/>
    <property type="match status" value="1"/>
</dbReference>
<keyword evidence="3 11" id="KW-0812">Transmembrane</keyword>
<proteinExistence type="predicted"/>
<feature type="domain" description="Ig-like" evidence="13">
    <location>
        <begin position="135"/>
        <end position="202"/>
    </location>
</feature>
<dbReference type="OrthoDB" id="9983389at2759"/>
<dbReference type="GeneTree" id="ENSGT00940000163670"/>
<evidence type="ECO:0000256" key="3">
    <source>
        <dbReference type="ARBA" id="ARBA00022692"/>
    </source>
</evidence>
<dbReference type="Gene3D" id="2.60.40.10">
    <property type="entry name" value="Immunoglobulins"/>
    <property type="match status" value="3"/>
</dbReference>
<feature type="transmembrane region" description="Helical" evidence="11">
    <location>
        <begin position="318"/>
        <end position="339"/>
    </location>
</feature>
<dbReference type="InterPro" id="IPR007110">
    <property type="entry name" value="Ig-like_dom"/>
</dbReference>
<keyword evidence="10" id="KW-0393">Immunoglobulin domain</keyword>
<evidence type="ECO:0000256" key="10">
    <source>
        <dbReference type="ARBA" id="ARBA00023319"/>
    </source>
</evidence>
<dbReference type="PANTHER" id="PTHR25466:SF14">
    <property type="entry name" value="BUTYROPHILIN SUBFAMILY 2 MEMBER A2-LIKE-RELATED"/>
    <property type="match status" value="1"/>
</dbReference>
<comment type="subcellular location">
    <subcellularLocation>
        <location evidence="1">Cell membrane</location>
        <topology evidence="1">Single-pass type I membrane protein</topology>
    </subcellularLocation>
</comment>
<dbReference type="InterPro" id="IPR013106">
    <property type="entry name" value="Ig_V-set"/>
</dbReference>
<dbReference type="GO" id="GO:0006955">
    <property type="term" value="P:immune response"/>
    <property type="evidence" value="ECO:0007669"/>
    <property type="project" value="TreeGrafter"/>
</dbReference>
<dbReference type="InParanoid" id="A0A3Q3M320"/>
<keyword evidence="15" id="KW-1185">Reference proteome</keyword>
<dbReference type="GO" id="GO:0007166">
    <property type="term" value="P:cell surface receptor signaling pathway"/>
    <property type="evidence" value="ECO:0007669"/>
    <property type="project" value="TreeGrafter"/>
</dbReference>
<keyword evidence="2" id="KW-1003">Cell membrane</keyword>
<dbReference type="GO" id="GO:0042102">
    <property type="term" value="P:positive regulation of T cell proliferation"/>
    <property type="evidence" value="ECO:0007669"/>
    <property type="project" value="TreeGrafter"/>
</dbReference>
<reference evidence="14" key="1">
    <citation type="submission" date="2025-08" db="UniProtKB">
        <authorList>
            <consortium name="Ensembl"/>
        </authorList>
    </citation>
    <scope>IDENTIFICATION</scope>
</reference>
<dbReference type="GO" id="GO:0071222">
    <property type="term" value="P:cellular response to lipopolysaccharide"/>
    <property type="evidence" value="ECO:0007669"/>
    <property type="project" value="TreeGrafter"/>
</dbReference>
<feature type="signal peptide" evidence="12">
    <location>
        <begin position="1"/>
        <end position="22"/>
    </location>
</feature>
<feature type="domain" description="Ig-like" evidence="13">
    <location>
        <begin position="22"/>
        <end position="122"/>
    </location>
</feature>
<dbReference type="SMART" id="SM00409">
    <property type="entry name" value="IG"/>
    <property type="match status" value="2"/>
</dbReference>
<evidence type="ECO:0000256" key="4">
    <source>
        <dbReference type="ARBA" id="ARBA00022729"/>
    </source>
</evidence>
<evidence type="ECO:0000256" key="9">
    <source>
        <dbReference type="ARBA" id="ARBA00023180"/>
    </source>
</evidence>
<dbReference type="InterPro" id="IPR003599">
    <property type="entry name" value="Ig_sub"/>
</dbReference>
<evidence type="ECO:0000256" key="11">
    <source>
        <dbReference type="SAM" id="Phobius"/>
    </source>
</evidence>
<evidence type="ECO:0000256" key="5">
    <source>
        <dbReference type="ARBA" id="ARBA00022989"/>
    </source>
</evidence>
<name>A0A3Q3M320_9TELE</name>
<dbReference type="GO" id="GO:0042130">
    <property type="term" value="P:negative regulation of T cell proliferation"/>
    <property type="evidence" value="ECO:0007669"/>
    <property type="project" value="TreeGrafter"/>
</dbReference>
<keyword evidence="9" id="KW-0325">Glycoprotein</keyword>
<evidence type="ECO:0000256" key="8">
    <source>
        <dbReference type="ARBA" id="ARBA00023170"/>
    </source>
</evidence>
<dbReference type="GO" id="GO:0009897">
    <property type="term" value="C:external side of plasma membrane"/>
    <property type="evidence" value="ECO:0007669"/>
    <property type="project" value="TreeGrafter"/>
</dbReference>
<dbReference type="InterPro" id="IPR053896">
    <property type="entry name" value="BTN3A2-like_Ig-C"/>
</dbReference>
<evidence type="ECO:0000259" key="13">
    <source>
        <dbReference type="PROSITE" id="PS50835"/>
    </source>
</evidence>